<evidence type="ECO:0000256" key="3">
    <source>
        <dbReference type="ARBA" id="ARBA00022833"/>
    </source>
</evidence>
<dbReference type="AlphaFoldDB" id="A0AAV5VPR0"/>
<gene>
    <name evidence="7" type="ORF">PFISCL1PPCAC_11600</name>
</gene>
<comment type="caution">
    <text evidence="7">The sequence shown here is derived from an EMBL/GenBank/DDBJ whole genome shotgun (WGS) entry which is preliminary data.</text>
</comment>
<feature type="non-terminal residue" evidence="7">
    <location>
        <position position="1"/>
    </location>
</feature>
<evidence type="ECO:0000313" key="7">
    <source>
        <dbReference type="EMBL" id="GMT20303.1"/>
    </source>
</evidence>
<accession>A0AAV5VPR0</accession>
<evidence type="ECO:0000256" key="4">
    <source>
        <dbReference type="PROSITE-ProRule" id="PRU00175"/>
    </source>
</evidence>
<dbReference type="InterPro" id="IPR017907">
    <property type="entry name" value="Znf_RING_CS"/>
</dbReference>
<keyword evidence="3" id="KW-0862">Zinc</keyword>
<dbReference type="InterPro" id="IPR001841">
    <property type="entry name" value="Znf_RING"/>
</dbReference>
<reference evidence="7" key="1">
    <citation type="submission" date="2023-10" db="EMBL/GenBank/DDBJ databases">
        <title>Genome assembly of Pristionchus species.</title>
        <authorList>
            <person name="Yoshida K."/>
            <person name="Sommer R.J."/>
        </authorList>
    </citation>
    <scope>NUCLEOTIDE SEQUENCE</scope>
    <source>
        <strain evidence="7">RS5133</strain>
    </source>
</reference>
<keyword evidence="8" id="KW-1185">Reference proteome</keyword>
<protein>
    <recommendedName>
        <fullName evidence="6">RING-type domain-containing protein</fullName>
    </recommendedName>
</protein>
<organism evidence="7 8">
    <name type="scientific">Pristionchus fissidentatus</name>
    <dbReference type="NCBI Taxonomy" id="1538716"/>
    <lineage>
        <taxon>Eukaryota</taxon>
        <taxon>Metazoa</taxon>
        <taxon>Ecdysozoa</taxon>
        <taxon>Nematoda</taxon>
        <taxon>Chromadorea</taxon>
        <taxon>Rhabditida</taxon>
        <taxon>Rhabditina</taxon>
        <taxon>Diplogasteromorpha</taxon>
        <taxon>Diplogasteroidea</taxon>
        <taxon>Neodiplogasteridae</taxon>
        <taxon>Pristionchus</taxon>
    </lineage>
</organism>
<evidence type="ECO:0000256" key="5">
    <source>
        <dbReference type="SAM" id="MobiDB-lite"/>
    </source>
</evidence>
<evidence type="ECO:0000313" key="8">
    <source>
        <dbReference type="Proteomes" id="UP001432322"/>
    </source>
</evidence>
<dbReference type="Proteomes" id="UP001432322">
    <property type="component" value="Unassembled WGS sequence"/>
</dbReference>
<feature type="compositionally biased region" description="Acidic residues" evidence="5">
    <location>
        <begin position="1"/>
        <end position="23"/>
    </location>
</feature>
<keyword evidence="2 4" id="KW-0863">Zinc-finger</keyword>
<evidence type="ECO:0000256" key="2">
    <source>
        <dbReference type="ARBA" id="ARBA00022771"/>
    </source>
</evidence>
<feature type="domain" description="RING-type" evidence="6">
    <location>
        <begin position="51"/>
        <end position="104"/>
    </location>
</feature>
<name>A0AAV5VPR0_9BILA</name>
<dbReference type="GO" id="GO:0008270">
    <property type="term" value="F:zinc ion binding"/>
    <property type="evidence" value="ECO:0007669"/>
    <property type="project" value="UniProtKB-KW"/>
</dbReference>
<evidence type="ECO:0000256" key="1">
    <source>
        <dbReference type="ARBA" id="ARBA00022723"/>
    </source>
</evidence>
<dbReference type="SMART" id="SM00184">
    <property type="entry name" value="RING"/>
    <property type="match status" value="1"/>
</dbReference>
<dbReference type="PROSITE" id="PS50089">
    <property type="entry name" value="ZF_RING_2"/>
    <property type="match status" value="1"/>
</dbReference>
<feature type="region of interest" description="Disordered" evidence="5">
    <location>
        <begin position="1"/>
        <end position="47"/>
    </location>
</feature>
<dbReference type="InterPro" id="IPR052667">
    <property type="entry name" value="E3_ubiquitin-ligase_RING"/>
</dbReference>
<dbReference type="PANTHER" id="PTHR47156">
    <property type="entry name" value="PROTEIN CBG20824"/>
    <property type="match status" value="1"/>
</dbReference>
<dbReference type="Gene3D" id="3.30.40.10">
    <property type="entry name" value="Zinc/RING finger domain, C3HC4 (zinc finger)"/>
    <property type="match status" value="1"/>
</dbReference>
<dbReference type="SUPFAM" id="SSF57850">
    <property type="entry name" value="RING/U-box"/>
    <property type="match status" value="1"/>
</dbReference>
<evidence type="ECO:0000259" key="6">
    <source>
        <dbReference type="PROSITE" id="PS50089"/>
    </source>
</evidence>
<dbReference type="EMBL" id="BTSY01000003">
    <property type="protein sequence ID" value="GMT20303.1"/>
    <property type="molecule type" value="Genomic_DNA"/>
</dbReference>
<dbReference type="PANTHER" id="PTHR47156:SF10">
    <property type="entry name" value="E3 UBIQUITIN-PROTEIN LIGASE TRIM-21-RELATED"/>
    <property type="match status" value="1"/>
</dbReference>
<sequence>DDDDDDEHYSDEEEEEEDEEALEEREAAAPEAPVDAETLDTPSNQEMSASCPICMEPFRNTASSGVRVARVLPCGHLVCTQCAGELLRNKMRTHLSRHPCVTCRQRVFWTGLPECKTV</sequence>
<dbReference type="PROSITE" id="PS00518">
    <property type="entry name" value="ZF_RING_1"/>
    <property type="match status" value="1"/>
</dbReference>
<proteinExistence type="predicted"/>
<dbReference type="InterPro" id="IPR013083">
    <property type="entry name" value="Znf_RING/FYVE/PHD"/>
</dbReference>
<keyword evidence="1" id="KW-0479">Metal-binding</keyword>
<feature type="non-terminal residue" evidence="7">
    <location>
        <position position="118"/>
    </location>
</feature>
<dbReference type="Pfam" id="PF13639">
    <property type="entry name" value="zf-RING_2"/>
    <property type="match status" value="1"/>
</dbReference>